<dbReference type="Gene3D" id="1.10.10.10">
    <property type="entry name" value="Winged helix-like DNA-binding domain superfamily/Winged helix DNA-binding domain"/>
    <property type="match status" value="1"/>
</dbReference>
<feature type="domain" description="HTH hxlR-type" evidence="5">
    <location>
        <begin position="38"/>
        <end position="136"/>
    </location>
</feature>
<evidence type="ECO:0000259" key="5">
    <source>
        <dbReference type="PROSITE" id="PS51118"/>
    </source>
</evidence>
<comment type="caution">
    <text evidence="6">The sequence shown here is derived from an EMBL/GenBank/DDBJ whole genome shotgun (WGS) entry which is preliminary data.</text>
</comment>
<proteinExistence type="predicted"/>
<evidence type="ECO:0000256" key="3">
    <source>
        <dbReference type="ARBA" id="ARBA00023163"/>
    </source>
</evidence>
<dbReference type="InterPro" id="IPR036527">
    <property type="entry name" value="SCP2_sterol-bd_dom_sf"/>
</dbReference>
<keyword evidence="7" id="KW-1185">Reference proteome</keyword>
<gene>
    <name evidence="6" type="ORF">GCM10023329_39240</name>
</gene>
<dbReference type="InterPro" id="IPR002577">
    <property type="entry name" value="HTH_HxlR"/>
</dbReference>
<dbReference type="EMBL" id="BAABJV010000010">
    <property type="protein sequence ID" value="GAA4784889.1"/>
    <property type="molecule type" value="Genomic_DNA"/>
</dbReference>
<reference evidence="7" key="1">
    <citation type="journal article" date="2019" name="Int. J. Syst. Evol. Microbiol.">
        <title>The Global Catalogue of Microorganisms (GCM) 10K type strain sequencing project: providing services to taxonomists for standard genome sequencing and annotation.</title>
        <authorList>
            <consortium name="The Broad Institute Genomics Platform"/>
            <consortium name="The Broad Institute Genome Sequencing Center for Infectious Disease"/>
            <person name="Wu L."/>
            <person name="Ma J."/>
        </authorList>
    </citation>
    <scope>NUCLEOTIDE SEQUENCE [LARGE SCALE GENOMIC DNA]</scope>
    <source>
        <strain evidence="7">JCM 18324</strain>
    </source>
</reference>
<dbReference type="InterPro" id="IPR036388">
    <property type="entry name" value="WH-like_DNA-bd_sf"/>
</dbReference>
<evidence type="ECO:0000256" key="2">
    <source>
        <dbReference type="ARBA" id="ARBA00023125"/>
    </source>
</evidence>
<protein>
    <submittedName>
        <fullName evidence="6">Helix-turn-helix domain-containing protein</fullName>
    </submittedName>
</protein>
<dbReference type="SUPFAM" id="SSF55718">
    <property type="entry name" value="SCP-like"/>
    <property type="match status" value="1"/>
</dbReference>
<accession>A0ABP9AUR0</accession>
<dbReference type="Pfam" id="PF01638">
    <property type="entry name" value="HxlR"/>
    <property type="match status" value="1"/>
</dbReference>
<dbReference type="PROSITE" id="PS51118">
    <property type="entry name" value="HTH_HXLR"/>
    <property type="match status" value="1"/>
</dbReference>
<keyword evidence="3" id="KW-0804">Transcription</keyword>
<dbReference type="InterPro" id="IPR036390">
    <property type="entry name" value="WH_DNA-bd_sf"/>
</dbReference>
<dbReference type="Proteomes" id="UP001501147">
    <property type="component" value="Unassembled WGS sequence"/>
</dbReference>
<evidence type="ECO:0000313" key="6">
    <source>
        <dbReference type="EMBL" id="GAA4784889.1"/>
    </source>
</evidence>
<feature type="compositionally biased region" description="Low complexity" evidence="4">
    <location>
        <begin position="199"/>
        <end position="220"/>
    </location>
</feature>
<dbReference type="PANTHER" id="PTHR33204">
    <property type="entry name" value="TRANSCRIPTIONAL REGULATOR, MARR FAMILY"/>
    <property type="match status" value="1"/>
</dbReference>
<evidence type="ECO:0000256" key="1">
    <source>
        <dbReference type="ARBA" id="ARBA00023015"/>
    </source>
</evidence>
<organism evidence="6 7">
    <name type="scientific">Streptomyces sanyensis</name>
    <dbReference type="NCBI Taxonomy" id="568869"/>
    <lineage>
        <taxon>Bacteria</taxon>
        <taxon>Bacillati</taxon>
        <taxon>Actinomycetota</taxon>
        <taxon>Actinomycetes</taxon>
        <taxon>Kitasatosporales</taxon>
        <taxon>Streptomycetaceae</taxon>
        <taxon>Streptomyces</taxon>
    </lineage>
</organism>
<dbReference type="SUPFAM" id="SSF46785">
    <property type="entry name" value="Winged helix' DNA-binding domain"/>
    <property type="match status" value="1"/>
</dbReference>
<sequence>MTDVLLGFTKFKLGKSNNMSRLRRMPRETRRRSYDQYCAAARALDTVGDRWTLLVVRELLAGPRRYSDLHADLPGVSTDVLASRLKEMEQSGLALRRRLARPSSVQVYELTPRGRALLPVLDALAAWGAPDLAGRRPTDAVRAHWFAVPLLGVLTPAAASAGRRGAVEVRIDEGVFHLVLGPEDHEDPEEDGSPEHPEPAVAVGHEGAPAPGPAYGPAYGDGPAPAPAAVLTLTTDTCTALVTGALTLAEGVRSGRIAVEGDGGLLGVGVHQGACP</sequence>
<dbReference type="PANTHER" id="PTHR33204:SF18">
    <property type="entry name" value="TRANSCRIPTIONAL REGULATORY PROTEIN"/>
    <property type="match status" value="1"/>
</dbReference>
<evidence type="ECO:0000256" key="4">
    <source>
        <dbReference type="SAM" id="MobiDB-lite"/>
    </source>
</evidence>
<feature type="region of interest" description="Disordered" evidence="4">
    <location>
        <begin position="182"/>
        <end position="220"/>
    </location>
</feature>
<evidence type="ECO:0000313" key="7">
    <source>
        <dbReference type="Proteomes" id="UP001501147"/>
    </source>
</evidence>
<keyword evidence="1" id="KW-0805">Transcription regulation</keyword>
<name>A0ABP9AUR0_9ACTN</name>
<keyword evidence="2" id="KW-0238">DNA-binding</keyword>